<comment type="caution">
    <text evidence="1">The sequence shown here is derived from an EMBL/GenBank/DDBJ whole genome shotgun (WGS) entry which is preliminary data.</text>
</comment>
<proteinExistence type="predicted"/>
<evidence type="ECO:0000313" key="2">
    <source>
        <dbReference type="Proteomes" id="UP000544551"/>
    </source>
</evidence>
<sequence length="57" mass="6198">MSLSVEKVLAAKGISPKPETLDELESKWAEIQALRGKLSLSDEDIALRNIPVGDHVV</sequence>
<protein>
    <submittedName>
        <fullName evidence="1">Uncharacterized protein</fullName>
    </submittedName>
</protein>
<dbReference type="AlphaFoldDB" id="A0AB36CIG4"/>
<dbReference type="Proteomes" id="UP000544551">
    <property type="component" value="Unassembled WGS sequence"/>
</dbReference>
<reference evidence="1 2" key="1">
    <citation type="submission" date="2020-04" db="EMBL/GenBank/DDBJ databases">
        <authorList>
            <person name="Hitch T.C.A."/>
            <person name="Wylensek D."/>
            <person name="Clavel T."/>
        </authorList>
    </citation>
    <scope>NUCLEOTIDE SEQUENCE [LARGE SCALE GENOMIC DNA]</scope>
    <source>
        <strain evidence="1 2">BL-383-APC-3D</strain>
    </source>
</reference>
<dbReference type="EMBL" id="JABAFZ010000001">
    <property type="protein sequence ID" value="NME88201.1"/>
    <property type="molecule type" value="Genomic_DNA"/>
</dbReference>
<evidence type="ECO:0000313" key="1">
    <source>
        <dbReference type="EMBL" id="NME88201.1"/>
    </source>
</evidence>
<dbReference type="RefSeq" id="WP_168968782.1">
    <property type="nucleotide sequence ID" value="NZ_JABAFZ010000001.1"/>
</dbReference>
<accession>A0AB36CIG4</accession>
<organism evidence="1 2">
    <name type="scientific">Corynebacterium stationis</name>
    <dbReference type="NCBI Taxonomy" id="1705"/>
    <lineage>
        <taxon>Bacteria</taxon>
        <taxon>Bacillati</taxon>
        <taxon>Actinomycetota</taxon>
        <taxon>Actinomycetes</taxon>
        <taxon>Mycobacteriales</taxon>
        <taxon>Corynebacteriaceae</taxon>
        <taxon>Corynebacterium</taxon>
    </lineage>
</organism>
<gene>
    <name evidence="1" type="ORF">HF853_00600</name>
</gene>
<name>A0AB36CIG4_9CORY</name>